<dbReference type="AlphaFoldDB" id="A0A7V8JTV9"/>
<name>A0A7V8JTV9_9BURK</name>
<evidence type="ECO:0008006" key="3">
    <source>
        <dbReference type="Google" id="ProtNLM"/>
    </source>
</evidence>
<dbReference type="EMBL" id="WNDX01000067">
    <property type="protein sequence ID" value="KAF1043057.1"/>
    <property type="molecule type" value="Genomic_DNA"/>
</dbReference>
<gene>
    <name evidence="1" type="ORF">GAK35_02377</name>
</gene>
<accession>A0A7V8JTV9</accession>
<evidence type="ECO:0000313" key="2">
    <source>
        <dbReference type="Proteomes" id="UP000462435"/>
    </source>
</evidence>
<dbReference type="Proteomes" id="UP000462435">
    <property type="component" value="Unassembled WGS sequence"/>
</dbReference>
<organism evidence="1 2">
    <name type="scientific">Herbaspirillum frisingense</name>
    <dbReference type="NCBI Taxonomy" id="92645"/>
    <lineage>
        <taxon>Bacteria</taxon>
        <taxon>Pseudomonadati</taxon>
        <taxon>Pseudomonadota</taxon>
        <taxon>Betaproteobacteria</taxon>
        <taxon>Burkholderiales</taxon>
        <taxon>Oxalobacteraceae</taxon>
        <taxon>Herbaspirillum</taxon>
    </lineage>
</organism>
<dbReference type="InterPro" id="IPR011738">
    <property type="entry name" value="Phage_CHP"/>
</dbReference>
<proteinExistence type="predicted"/>
<dbReference type="NCBIfam" id="TIGR02215">
    <property type="entry name" value="phage_chp_gp8"/>
    <property type="match status" value="1"/>
</dbReference>
<evidence type="ECO:0000313" key="1">
    <source>
        <dbReference type="EMBL" id="KAF1043057.1"/>
    </source>
</evidence>
<sequence length="183" mass="20033">MGRYLKVPPTAIPVSVAQAKKSLRIEADSTDMDDLVELWVRGITTKLEHEIGQVVMEQTWVVTADWLFPGIDLPHPVIAVTGITYLDQEGVRQTLDPQLYTLTSTEFSSTLSAADGSCWPDGRGVEIIVSCGFGAEQAAVPANVQLYVLAKLAEQYDPVTKTERGSVQSEFIDGLLDACKTYR</sequence>
<reference evidence="2" key="1">
    <citation type="journal article" date="2020" name="MBio">
        <title>Horizontal gene transfer to a defensive symbiont with a reduced genome amongst a multipartite beetle microbiome.</title>
        <authorList>
            <person name="Waterworth S.C."/>
            <person name="Florez L.V."/>
            <person name="Rees E.R."/>
            <person name="Hertweck C."/>
            <person name="Kaltenpoth M."/>
            <person name="Kwan J.C."/>
        </authorList>
    </citation>
    <scope>NUCLEOTIDE SEQUENCE [LARGE SCALE GENOMIC DNA]</scope>
</reference>
<comment type="caution">
    <text evidence="1">The sequence shown here is derived from an EMBL/GenBank/DDBJ whole genome shotgun (WGS) entry which is preliminary data.</text>
</comment>
<protein>
    <recommendedName>
        <fullName evidence="3">Phage gp6-like head-tail connector protein</fullName>
    </recommendedName>
</protein>